<dbReference type="EMBL" id="MT234342">
    <property type="protein sequence ID" value="QIW87727.1"/>
    <property type="molecule type" value="Genomic_DNA"/>
</dbReference>
<evidence type="ECO:0000313" key="3">
    <source>
        <dbReference type="EMBL" id="QIW87727.1"/>
    </source>
</evidence>
<evidence type="ECO:0000259" key="2">
    <source>
        <dbReference type="Pfam" id="PF24729"/>
    </source>
</evidence>
<name>A0A858MSH3_9CAUD</name>
<keyword evidence="1" id="KW-0547">Nucleotide-binding</keyword>
<evidence type="ECO:0000313" key="4">
    <source>
        <dbReference type="Proteomes" id="UP000671873"/>
    </source>
</evidence>
<dbReference type="InterPro" id="IPR056098">
    <property type="entry name" value="Acb2/Tad1_hairpin"/>
</dbReference>
<organism evidence="3 4">
    <name type="scientific">Agrobacterium phage OLIVR5</name>
    <dbReference type="NCBI Taxonomy" id="2723773"/>
    <lineage>
        <taxon>Viruses</taxon>
        <taxon>Duplodnaviria</taxon>
        <taxon>Heunggongvirae</taxon>
        <taxon>Uroviricota</taxon>
        <taxon>Caudoviricetes</taxon>
        <taxon>Pootjesviridae</taxon>
        <taxon>Heverleevirus</taxon>
        <taxon>Heverleevirus OLIVR5</taxon>
    </lineage>
</organism>
<accession>A0A858MSH3</accession>
<dbReference type="Pfam" id="PF24729">
    <property type="entry name" value="Acb2_Tad1_hairpin"/>
    <property type="match status" value="1"/>
</dbReference>
<gene>
    <name evidence="3" type="ORF">Ab1vBOLIVR5_gp79c</name>
</gene>
<feature type="domain" description="Acb2/Tad1 hairpin" evidence="2">
    <location>
        <begin position="58"/>
        <end position="120"/>
    </location>
</feature>
<dbReference type="Proteomes" id="UP000671873">
    <property type="component" value="Segment"/>
</dbReference>
<proteinExistence type="predicted"/>
<sequence>MREIYNHSVIVDEPIKIEVTDKPGAGGANHRYEITGFDTAENPSVEGPDGYRHSFSKQVILFQNGPVLEAEVNGITQETLLAIVADRLASFQSGPFACEENGLALSHVYKALFHLHSRTADRIKRKVEGQNKE</sequence>
<protein>
    <submittedName>
        <fullName evidence="3">ABC transporter ATPase</fullName>
    </submittedName>
</protein>
<keyword evidence="4" id="KW-1185">Reference proteome</keyword>
<evidence type="ECO:0000256" key="1">
    <source>
        <dbReference type="ARBA" id="ARBA00022741"/>
    </source>
</evidence>
<reference evidence="3 4" key="1">
    <citation type="submission" date="2020-03" db="EMBL/GenBank/DDBJ databases">
        <authorList>
            <person name="Holtappels D."/>
            <person name="Bomans J.P.J."/>
            <person name="Lavigne R."/>
            <person name="Wagemans J."/>
        </authorList>
    </citation>
    <scope>NUCLEOTIDE SEQUENCE [LARGE SCALE GENOMIC DNA]</scope>
    <source>
        <strain evidence="3 4">OLIVR5</strain>
    </source>
</reference>